<dbReference type="Gene3D" id="3.40.50.300">
    <property type="entry name" value="P-loop containing nucleotide triphosphate hydrolases"/>
    <property type="match status" value="1"/>
</dbReference>
<proteinExistence type="predicted"/>
<gene>
    <name evidence="2" type="ORF">GCA01S_045_00120</name>
</gene>
<dbReference type="InterPro" id="IPR003593">
    <property type="entry name" value="AAA+_ATPase"/>
</dbReference>
<feature type="domain" description="AAA+ ATPase" evidence="1">
    <location>
        <begin position="263"/>
        <end position="404"/>
    </location>
</feature>
<dbReference type="InterPro" id="IPR027417">
    <property type="entry name" value="P-loop_NTPase"/>
</dbReference>
<evidence type="ECO:0000313" key="2">
    <source>
        <dbReference type="EMBL" id="GAJ40483.1"/>
    </source>
</evidence>
<sequence>MRLYSGTSEQFVQDTIQNQIAEKLRQSFFHHFHYYPSPSEINSWKNSLRALSLVFMNAGLKDHGVLLEYQLPSTSKRLDCMVTGKNEKEEENAVIIELKQWDRCEESNGENEVVTWVGGSKRDVLHPSAQVGFYQMYLQDTHTAFYEDDCVHLSSCAYLHNYHYDENDVIFAPKFQQLLRDFPIFTADDVDKLTHFLKSKLSKGNGIDILRKIENSKYRPSKKLMEHVGNTIKGKKEYVLLDNQRVVYDKVFAFAREGFHDKRKHVVIVKGGPGTGKSVIALNLLADLSLAGYNTHYATGSRAFTETLRSIIGRRGSVQFKYFNSYTKAQYNEVDVLICDEAHRIRKTSNSRFTKKENRSNIPQIAEIINAAKVSVFFIDDNQVVRPDEIGSTAYIAKYALDNGCQVYIEELDAQFRCNGSEGFINWINNTLGIRQTANVLWDINDPFEFKIFDSPFELERAIREKAKQGYSARLTAGFCWPWSEPKADGTLHNDVVIGDFQRPWNAKPDATRLAPGIPKATLWAHDPNGMNQIGCVYTAQGFEFDYVGVIFGKDLTYNLDEQRWEAHKENSYDTVVKRSKEKFIDLVKNTYRVLLTRGMKGCYVYFMDKDTERFFKSRIQYQSTTDASQVAEERMEY</sequence>
<organism evidence="2 3">
    <name type="scientific">Parageobacillus caldoxylosilyticus NBRC 107762</name>
    <dbReference type="NCBI Taxonomy" id="1220594"/>
    <lineage>
        <taxon>Bacteria</taxon>
        <taxon>Bacillati</taxon>
        <taxon>Bacillota</taxon>
        <taxon>Bacilli</taxon>
        <taxon>Bacillales</taxon>
        <taxon>Anoxybacillaceae</taxon>
        <taxon>Saccharococcus</taxon>
    </lineage>
</organism>
<dbReference type="AlphaFoldDB" id="A0A023DGY2"/>
<dbReference type="EMBL" id="BAWO01000045">
    <property type="protein sequence ID" value="GAJ40483.1"/>
    <property type="molecule type" value="Genomic_DNA"/>
</dbReference>
<reference evidence="2 3" key="1">
    <citation type="submission" date="2014-04" db="EMBL/GenBank/DDBJ databases">
        <title>Whole genome shotgun sequence of Geobacillus caldoxylosilyticus NBRC 107762.</title>
        <authorList>
            <person name="Hosoyama A."/>
            <person name="Hosoyama Y."/>
            <person name="Katano-Makiyama Y."/>
            <person name="Tsuchikane K."/>
            <person name="Ohji S."/>
            <person name="Ichikawa N."/>
            <person name="Yamazoe A."/>
            <person name="Fujita N."/>
        </authorList>
    </citation>
    <scope>NUCLEOTIDE SEQUENCE [LARGE SCALE GENOMIC DNA]</scope>
    <source>
        <strain evidence="2 3">NBRC 107762</strain>
    </source>
</reference>
<dbReference type="SMART" id="SM00382">
    <property type="entry name" value="AAA"/>
    <property type="match status" value="1"/>
</dbReference>
<dbReference type="SUPFAM" id="SSF52540">
    <property type="entry name" value="P-loop containing nucleoside triphosphate hydrolases"/>
    <property type="match status" value="1"/>
</dbReference>
<dbReference type="Proteomes" id="UP000023561">
    <property type="component" value="Unassembled WGS sequence"/>
</dbReference>
<evidence type="ECO:0000259" key="1">
    <source>
        <dbReference type="SMART" id="SM00382"/>
    </source>
</evidence>
<accession>A0A023DGY2</accession>
<dbReference type="InterPro" id="IPR018647">
    <property type="entry name" value="SLFN_3-like_DNA/RNA_helicase"/>
</dbReference>
<dbReference type="RefSeq" id="WP_042410255.1">
    <property type="nucleotide sequence ID" value="NZ_BAWO01000045.1"/>
</dbReference>
<comment type="caution">
    <text evidence="2">The sequence shown here is derived from an EMBL/GenBank/DDBJ whole genome shotgun (WGS) entry which is preliminary data.</text>
</comment>
<keyword evidence="3" id="KW-1185">Reference proteome</keyword>
<name>A0A023DGY2_9BACL</name>
<evidence type="ECO:0000313" key="3">
    <source>
        <dbReference type="Proteomes" id="UP000023561"/>
    </source>
</evidence>
<dbReference type="OrthoDB" id="3193269at2"/>
<protein>
    <recommendedName>
        <fullName evidence="1">AAA+ ATPase domain-containing protein</fullName>
    </recommendedName>
</protein>
<dbReference type="Pfam" id="PF09848">
    <property type="entry name" value="SLFN-g3_helicase"/>
    <property type="match status" value="1"/>
</dbReference>
<dbReference type="CDD" id="cd00009">
    <property type="entry name" value="AAA"/>
    <property type="match status" value="1"/>
</dbReference>